<organism evidence="1 2">
    <name type="scientific">Ktedonospora formicarum</name>
    <dbReference type="NCBI Taxonomy" id="2778364"/>
    <lineage>
        <taxon>Bacteria</taxon>
        <taxon>Bacillati</taxon>
        <taxon>Chloroflexota</taxon>
        <taxon>Ktedonobacteria</taxon>
        <taxon>Ktedonobacterales</taxon>
        <taxon>Ktedonobacteraceae</taxon>
        <taxon>Ktedonospora</taxon>
    </lineage>
</organism>
<comment type="caution">
    <text evidence="1">The sequence shown here is derived from an EMBL/GenBank/DDBJ whole genome shotgun (WGS) entry which is preliminary data.</text>
</comment>
<protein>
    <submittedName>
        <fullName evidence="1">Uncharacterized protein</fullName>
    </submittedName>
</protein>
<accession>A0A8J3I0S0</accession>
<proteinExistence type="predicted"/>
<reference evidence="1" key="1">
    <citation type="submission" date="2020-10" db="EMBL/GenBank/DDBJ databases">
        <title>Taxonomic study of unclassified bacteria belonging to the class Ktedonobacteria.</title>
        <authorList>
            <person name="Yabe S."/>
            <person name="Wang C.M."/>
            <person name="Zheng Y."/>
            <person name="Sakai Y."/>
            <person name="Cavaletti L."/>
            <person name="Monciardini P."/>
            <person name="Donadio S."/>
        </authorList>
    </citation>
    <scope>NUCLEOTIDE SEQUENCE</scope>
    <source>
        <strain evidence="1">SOSP1-1</strain>
    </source>
</reference>
<sequence>MKRLLIVGSGCIVLVAAILFGAFFFGPLSALAHNTFNQTDTNKTDTYCQQFQQDLAKRLNVSTDQLNKDRQESISDVLDQMVKDGKITQDQADKAKQNLSKRQWCGWNGQRVENANALQYLRDHRTDLVNALTKDLKLSSDDLTKQLKDGKKLVDIAKAQGVSAKDLEQAIKKDVDTVLNQGVSEGKLTKDEVTQFDNALKKRADVIHKLINRVK</sequence>
<dbReference type="RefSeq" id="WP_220194063.1">
    <property type="nucleotide sequence ID" value="NZ_BNJF01000001.1"/>
</dbReference>
<dbReference type="EMBL" id="BNJF01000001">
    <property type="protein sequence ID" value="GHO44685.1"/>
    <property type="molecule type" value="Genomic_DNA"/>
</dbReference>
<evidence type="ECO:0000313" key="2">
    <source>
        <dbReference type="Proteomes" id="UP000612362"/>
    </source>
</evidence>
<name>A0A8J3I0S0_9CHLR</name>
<keyword evidence="2" id="KW-1185">Reference proteome</keyword>
<dbReference type="Proteomes" id="UP000612362">
    <property type="component" value="Unassembled WGS sequence"/>
</dbReference>
<dbReference type="AlphaFoldDB" id="A0A8J3I0S0"/>
<evidence type="ECO:0000313" key="1">
    <source>
        <dbReference type="EMBL" id="GHO44685.1"/>
    </source>
</evidence>
<gene>
    <name evidence="1" type="ORF">KSX_28480</name>
</gene>